<evidence type="ECO:0000313" key="4">
    <source>
        <dbReference type="Proteomes" id="UP000217343"/>
    </source>
</evidence>
<accession>A0A250JS16</accession>
<evidence type="ECO:0000256" key="1">
    <source>
        <dbReference type="SAM" id="MobiDB-lite"/>
    </source>
</evidence>
<dbReference type="RefSeq" id="WP_095957819.1">
    <property type="nucleotide sequence ID" value="NZ_CP022203.1"/>
</dbReference>
<proteinExistence type="predicted"/>
<dbReference type="EMBL" id="CP022203">
    <property type="protein sequence ID" value="ATB46257.1"/>
    <property type="molecule type" value="Genomic_DNA"/>
</dbReference>
<organism evidence="3 4">
    <name type="scientific">Corallococcus macrosporus DSM 14697</name>
    <dbReference type="NCBI Taxonomy" id="1189310"/>
    <lineage>
        <taxon>Bacteria</taxon>
        <taxon>Pseudomonadati</taxon>
        <taxon>Myxococcota</taxon>
        <taxon>Myxococcia</taxon>
        <taxon>Myxococcales</taxon>
        <taxon>Cystobacterineae</taxon>
        <taxon>Myxococcaceae</taxon>
        <taxon>Corallococcus</taxon>
    </lineage>
</organism>
<dbReference type="AlphaFoldDB" id="A0A250JS16"/>
<gene>
    <name evidence="3" type="ORF">MYMAC_001849</name>
</gene>
<keyword evidence="4" id="KW-1185">Reference proteome</keyword>
<name>A0A250JS16_9BACT</name>
<dbReference type="KEGG" id="mmas:MYMAC_001849"/>
<dbReference type="Proteomes" id="UP000217343">
    <property type="component" value="Chromosome"/>
</dbReference>
<evidence type="ECO:0000313" key="3">
    <source>
        <dbReference type="EMBL" id="ATB46257.1"/>
    </source>
</evidence>
<dbReference type="Pfam" id="PF03235">
    <property type="entry name" value="GmrSD_N"/>
    <property type="match status" value="1"/>
</dbReference>
<dbReference type="PANTHER" id="PTHR37292">
    <property type="entry name" value="VNG6097C"/>
    <property type="match status" value="1"/>
</dbReference>
<dbReference type="InterPro" id="IPR004919">
    <property type="entry name" value="GmrSD_N"/>
</dbReference>
<dbReference type="PANTHER" id="PTHR37292:SF2">
    <property type="entry name" value="DUF262 DOMAIN-CONTAINING PROTEIN"/>
    <property type="match status" value="1"/>
</dbReference>
<sequence length="612" mass="68730">MSTFDSTKTLLSDLLTKVVKGKLQLPDFQRGWVWDDEHIQSLLVSIARSFPIGAVMLLETGGEARFQVRAVEGVDLPPNSNPEELILDGQQRLTSLTQVLKLDKPVATRDAKKRELKLHYYFDIEKALLGPQALEDAIVTVDEQRTQREDFGRKVVLDLSTREKEINAFHFPCSQILNSDDWEQALSEHAPEKLARFMKFRRQVVEPFRNYALPVISLRKETSKEAVCLVFEKVNTGGVPLSVFELITATWAVDGFNLRDDWFGGRGKSGRHARLGKRPLLRDLQPTDFLQGVSLLHSFDRRTQDLAAGRSGKEATGVTAKREHILEMPLGAFEKWAESLTQGFEEAERFLRSEGFHHPKFLPYRTQLTPLGAVLANLGERWLEPQIKTKLARWFWCGVLGELYGGAVETRIALDVQQLLAWVNEPSAPEPATVQSAGFNPNRLDTLRSRTSAAYRGLYVLLQREGACDFFWKARMVDLDRDDAKLDIHHIFPKKWCEDHDIPPRVFNAIVNKTAISYKANRMIGGSAPSKYLAQLQGHVQVKLDDAAMDTIVKSHVINPALLRADSFQAFYAARKAALLALVERAMGKASAEATAIGADDEDGDEDEGEAT</sequence>
<protein>
    <recommendedName>
        <fullName evidence="2">GmrSD restriction endonucleases N-terminal domain-containing protein</fullName>
    </recommendedName>
</protein>
<evidence type="ECO:0000259" key="2">
    <source>
        <dbReference type="Pfam" id="PF03235"/>
    </source>
</evidence>
<feature type="compositionally biased region" description="Acidic residues" evidence="1">
    <location>
        <begin position="599"/>
        <end position="612"/>
    </location>
</feature>
<feature type="domain" description="GmrSD restriction endonucleases N-terminal" evidence="2">
    <location>
        <begin position="12"/>
        <end position="249"/>
    </location>
</feature>
<reference evidence="3 4" key="1">
    <citation type="submission" date="2017-06" db="EMBL/GenBank/DDBJ databases">
        <title>Sequencing and comparative analysis of myxobacterial genomes.</title>
        <authorList>
            <person name="Rupp O."/>
            <person name="Goesmann A."/>
            <person name="Sogaard-Andersen L."/>
        </authorList>
    </citation>
    <scope>NUCLEOTIDE SEQUENCE [LARGE SCALE GENOMIC DNA]</scope>
    <source>
        <strain evidence="3 4">DSM 14697</strain>
    </source>
</reference>
<dbReference type="OrthoDB" id="9798761at2"/>
<feature type="region of interest" description="Disordered" evidence="1">
    <location>
        <begin position="593"/>
        <end position="612"/>
    </location>
</feature>